<reference evidence="3" key="1">
    <citation type="journal article" date="2007" name="PLoS ONE">
        <title>The first genome sequence of an elite grapevine cultivar (Pinot noir Vitis vinifera L.): coping with a highly heterozygous genome.</title>
        <authorList>
            <person name="Velasco R."/>
            <person name="Zharkikh A."/>
            <person name="Troggio M."/>
            <person name="Cartwright D.A."/>
            <person name="Cestaro A."/>
            <person name="Pruss D."/>
            <person name="Pindo M."/>
            <person name="FitzGerald L.M."/>
            <person name="Vezzulli S."/>
            <person name="Reid J."/>
            <person name="Malacarne G."/>
            <person name="Iliev D."/>
            <person name="Coppola G."/>
            <person name="Wardell B."/>
            <person name="Micheletti D."/>
            <person name="Macalma T."/>
            <person name="Facci M."/>
            <person name="Mitchell J.T."/>
            <person name="Perazzolli M."/>
            <person name="Eldredge G."/>
            <person name="Gatto P."/>
            <person name="Oyzerski R."/>
            <person name="Moretto M."/>
            <person name="Gutin N."/>
            <person name="Stefanini M."/>
            <person name="Chen Y."/>
            <person name="Segala C."/>
            <person name="Davenport C."/>
            <person name="Dematte L."/>
            <person name="Mraz A."/>
            <person name="Battilana J."/>
            <person name="Stormo K."/>
            <person name="Costa F."/>
            <person name="Tao Q."/>
            <person name="Si-Ammour A."/>
            <person name="Harkins T."/>
            <person name="Lackey A."/>
            <person name="Perbost C."/>
            <person name="Taillon B."/>
            <person name="Stella A."/>
            <person name="Solovyev V."/>
            <person name="Fawcett J.A."/>
            <person name="Sterck L."/>
            <person name="Vandepoele K."/>
            <person name="Grando S.M."/>
            <person name="Toppo S."/>
            <person name="Moser C."/>
            <person name="Lanchbury J."/>
            <person name="Bogden R."/>
            <person name="Skolnick M."/>
            <person name="Sgaramella V."/>
            <person name="Bhatnagar S.K."/>
            <person name="Fontana P."/>
            <person name="Gutin A."/>
            <person name="Van de Peer Y."/>
            <person name="Salamini F."/>
            <person name="Viola R."/>
        </authorList>
    </citation>
    <scope>NUCLEOTIDE SEQUENCE</scope>
</reference>
<feature type="compositionally biased region" description="Basic and acidic residues" evidence="1">
    <location>
        <begin position="138"/>
        <end position="153"/>
    </location>
</feature>
<feature type="signal peptide" evidence="2">
    <location>
        <begin position="1"/>
        <end position="19"/>
    </location>
</feature>
<proteinExistence type="predicted"/>
<dbReference type="OrthoDB" id="1809607at2759"/>
<sequence>MHARATCTWAVWWWIGGTSNVVEKWVQCSFFLRIMPRNRKTPKVMNPSGLRVANAKASSVSVGGLKDVQEVRDQLIFQSDSTKSIDWQQVGATHWEPPLEPAHGGKNISPNVLKSLYICKYYAGISGSEQKTSSLSESIDKNTSAEKHSGKEN</sequence>
<feature type="compositionally biased region" description="Polar residues" evidence="1">
    <location>
        <begin position="128"/>
        <end position="137"/>
    </location>
</feature>
<gene>
    <name evidence="3" type="ORF">VITISV_020783</name>
</gene>
<evidence type="ECO:0000256" key="1">
    <source>
        <dbReference type="SAM" id="MobiDB-lite"/>
    </source>
</evidence>
<evidence type="ECO:0000313" key="3">
    <source>
        <dbReference type="EMBL" id="CAN78186.1"/>
    </source>
</evidence>
<feature type="chain" id="PRO_5002679375" evidence="2">
    <location>
        <begin position="20"/>
        <end position="153"/>
    </location>
</feature>
<protein>
    <submittedName>
        <fullName evidence="3">Uncharacterized protein</fullName>
    </submittedName>
</protein>
<evidence type="ECO:0000256" key="2">
    <source>
        <dbReference type="SAM" id="SignalP"/>
    </source>
</evidence>
<dbReference type="AlphaFoldDB" id="A5AQI2"/>
<organism evidence="3">
    <name type="scientific">Vitis vinifera</name>
    <name type="common">Grape</name>
    <dbReference type="NCBI Taxonomy" id="29760"/>
    <lineage>
        <taxon>Eukaryota</taxon>
        <taxon>Viridiplantae</taxon>
        <taxon>Streptophyta</taxon>
        <taxon>Embryophyta</taxon>
        <taxon>Tracheophyta</taxon>
        <taxon>Spermatophyta</taxon>
        <taxon>Magnoliopsida</taxon>
        <taxon>eudicotyledons</taxon>
        <taxon>Gunneridae</taxon>
        <taxon>Pentapetalae</taxon>
        <taxon>rosids</taxon>
        <taxon>Vitales</taxon>
        <taxon>Vitaceae</taxon>
        <taxon>Viteae</taxon>
        <taxon>Vitis</taxon>
    </lineage>
</organism>
<keyword evidence="2" id="KW-0732">Signal</keyword>
<accession>A5AQI2</accession>
<dbReference type="EMBL" id="AM432253">
    <property type="protein sequence ID" value="CAN78186.1"/>
    <property type="molecule type" value="Genomic_DNA"/>
</dbReference>
<feature type="region of interest" description="Disordered" evidence="1">
    <location>
        <begin position="128"/>
        <end position="153"/>
    </location>
</feature>
<name>A5AQI2_VITVI</name>